<dbReference type="Gene3D" id="3.30.160.100">
    <property type="entry name" value="Ribosome hibernation promotion factor-like"/>
    <property type="match status" value="1"/>
</dbReference>
<dbReference type="EMBL" id="MGFG01000020">
    <property type="protein sequence ID" value="OGM01011.1"/>
    <property type="molecule type" value="Genomic_DNA"/>
</dbReference>
<dbReference type="InterPro" id="IPR003489">
    <property type="entry name" value="RHF/RaiA"/>
</dbReference>
<keyword evidence="1" id="KW-0175">Coiled coil</keyword>
<name>A0A1F7WDX6_9BACT</name>
<dbReference type="Proteomes" id="UP000176988">
    <property type="component" value="Unassembled WGS sequence"/>
</dbReference>
<gene>
    <name evidence="2" type="ORF">A2480_03235</name>
</gene>
<dbReference type="SUPFAM" id="SSF69754">
    <property type="entry name" value="Ribosome binding protein Y (YfiA homologue)"/>
    <property type="match status" value="1"/>
</dbReference>
<evidence type="ECO:0000313" key="3">
    <source>
        <dbReference type="Proteomes" id="UP000176988"/>
    </source>
</evidence>
<dbReference type="STRING" id="1802424.A2480_03235"/>
<sequence length="127" mass="14574">MHVDIKTKGIELTEAIRSAVEQRLAKLESELERFGTAVSLEAVVGKTTEHHNKGPFFRAELRVGLPGKFVYAEAEDEDLYVAIREAKDRARRQILDYKSKFDDQTRVTNNQSSLELLHDQETHSEEF</sequence>
<accession>A0A1F7WDX6</accession>
<dbReference type="AlphaFoldDB" id="A0A1F7WDX6"/>
<proteinExistence type="predicted"/>
<protein>
    <submittedName>
        <fullName evidence="2">Ribosomal subunit interface protein</fullName>
    </submittedName>
</protein>
<reference evidence="2 3" key="1">
    <citation type="journal article" date="2016" name="Nat. Commun.">
        <title>Thousands of microbial genomes shed light on interconnected biogeochemical processes in an aquifer system.</title>
        <authorList>
            <person name="Anantharaman K."/>
            <person name="Brown C.T."/>
            <person name="Hug L.A."/>
            <person name="Sharon I."/>
            <person name="Castelle C.J."/>
            <person name="Probst A.J."/>
            <person name="Thomas B.C."/>
            <person name="Singh A."/>
            <person name="Wilkins M.J."/>
            <person name="Karaoz U."/>
            <person name="Brodie E.L."/>
            <person name="Williams K.H."/>
            <person name="Hubbard S.S."/>
            <person name="Banfield J.F."/>
        </authorList>
    </citation>
    <scope>NUCLEOTIDE SEQUENCE [LARGE SCALE GENOMIC DNA]</scope>
</reference>
<evidence type="ECO:0000313" key="2">
    <source>
        <dbReference type="EMBL" id="OGM01011.1"/>
    </source>
</evidence>
<evidence type="ECO:0000256" key="1">
    <source>
        <dbReference type="SAM" id="Coils"/>
    </source>
</evidence>
<organism evidence="2 3">
    <name type="scientific">Candidatus Uhrbacteria bacterium RIFOXYC2_FULL_47_19</name>
    <dbReference type="NCBI Taxonomy" id="1802424"/>
    <lineage>
        <taxon>Bacteria</taxon>
        <taxon>Candidatus Uhriibacteriota</taxon>
    </lineage>
</organism>
<feature type="coiled-coil region" evidence="1">
    <location>
        <begin position="10"/>
        <end position="37"/>
    </location>
</feature>
<dbReference type="Pfam" id="PF02482">
    <property type="entry name" value="Ribosomal_S30AE"/>
    <property type="match status" value="1"/>
</dbReference>
<comment type="caution">
    <text evidence="2">The sequence shown here is derived from an EMBL/GenBank/DDBJ whole genome shotgun (WGS) entry which is preliminary data.</text>
</comment>
<dbReference type="NCBIfam" id="TIGR00741">
    <property type="entry name" value="yfiA"/>
    <property type="match status" value="1"/>
</dbReference>
<dbReference type="CDD" id="cd00552">
    <property type="entry name" value="RaiA"/>
    <property type="match status" value="1"/>
</dbReference>
<dbReference type="InterPro" id="IPR036567">
    <property type="entry name" value="RHF-like"/>
</dbReference>